<evidence type="ECO:0000313" key="2">
    <source>
        <dbReference type="EMBL" id="KAF3846192.1"/>
    </source>
</evidence>
<feature type="compositionally biased region" description="Basic residues" evidence="1">
    <location>
        <begin position="27"/>
        <end position="36"/>
    </location>
</feature>
<evidence type="ECO:0000313" key="3">
    <source>
        <dbReference type="Proteomes" id="UP000518266"/>
    </source>
</evidence>
<protein>
    <submittedName>
        <fullName evidence="2">Uncharacterized protein</fullName>
    </submittedName>
</protein>
<organism evidence="2 3">
    <name type="scientific">Dissostichus mawsoni</name>
    <name type="common">Antarctic cod</name>
    <dbReference type="NCBI Taxonomy" id="36200"/>
    <lineage>
        <taxon>Eukaryota</taxon>
        <taxon>Metazoa</taxon>
        <taxon>Chordata</taxon>
        <taxon>Craniata</taxon>
        <taxon>Vertebrata</taxon>
        <taxon>Euteleostomi</taxon>
        <taxon>Actinopterygii</taxon>
        <taxon>Neopterygii</taxon>
        <taxon>Teleostei</taxon>
        <taxon>Neoteleostei</taxon>
        <taxon>Acanthomorphata</taxon>
        <taxon>Eupercaria</taxon>
        <taxon>Perciformes</taxon>
        <taxon>Notothenioidei</taxon>
        <taxon>Nototheniidae</taxon>
        <taxon>Dissostichus</taxon>
    </lineage>
</organism>
<gene>
    <name evidence="2" type="ORF">F7725_003270</name>
</gene>
<name>A0A7J5Y9S5_DISMA</name>
<sequence length="84" mass="9664">MSCSQKRKSEDLNVEATNGQNLQMDKRKLRKRKTMLRRSAPEKSTSETTKPVSAAKTPPPKCTDCRQYLDDSDLKFFQGILIMR</sequence>
<dbReference type="EMBL" id="JAAKFY010000014">
    <property type="protein sequence ID" value="KAF3846192.1"/>
    <property type="molecule type" value="Genomic_DNA"/>
</dbReference>
<evidence type="ECO:0000256" key="1">
    <source>
        <dbReference type="SAM" id="MobiDB-lite"/>
    </source>
</evidence>
<dbReference type="AlphaFoldDB" id="A0A7J5Y9S5"/>
<comment type="caution">
    <text evidence="2">The sequence shown here is derived from an EMBL/GenBank/DDBJ whole genome shotgun (WGS) entry which is preliminary data.</text>
</comment>
<feature type="region of interest" description="Disordered" evidence="1">
    <location>
        <begin position="1"/>
        <end position="60"/>
    </location>
</feature>
<dbReference type="Proteomes" id="UP000518266">
    <property type="component" value="Unassembled WGS sequence"/>
</dbReference>
<keyword evidence="3" id="KW-1185">Reference proteome</keyword>
<accession>A0A7J5Y9S5</accession>
<reference evidence="2 3" key="1">
    <citation type="submission" date="2020-03" db="EMBL/GenBank/DDBJ databases">
        <title>Dissostichus mawsoni Genome sequencing and assembly.</title>
        <authorList>
            <person name="Park H."/>
        </authorList>
    </citation>
    <scope>NUCLEOTIDE SEQUENCE [LARGE SCALE GENOMIC DNA]</scope>
    <source>
        <strain evidence="2">DM0001</strain>
        <tissue evidence="2">Muscle</tissue>
    </source>
</reference>
<proteinExistence type="predicted"/>